<dbReference type="PANTHER" id="PTHR10190">
    <property type="entry name" value="EYES ABSENT"/>
    <property type="match status" value="1"/>
</dbReference>
<evidence type="ECO:0000256" key="8">
    <source>
        <dbReference type="ARBA" id="ARBA00023015"/>
    </source>
</evidence>
<dbReference type="FunFam" id="3.40.50.12350:FF:000001">
    <property type="entry name" value="Eyes absent homolog"/>
    <property type="match status" value="1"/>
</dbReference>
<dbReference type="GO" id="GO:0030154">
    <property type="term" value="P:cell differentiation"/>
    <property type="evidence" value="ECO:0007669"/>
    <property type="project" value="TreeGrafter"/>
</dbReference>
<keyword evidence="4 14" id="KW-0479">Metal-binding</keyword>
<keyword evidence="10" id="KW-0804">Transcription</keyword>
<comment type="cofactor">
    <cofactor evidence="14 15">
        <name>Mg(2+)</name>
        <dbReference type="ChEBI" id="CHEBI:18420"/>
    </cofactor>
    <text evidence="14 15">Binds 1 Mg(2+) ion per subunit.</text>
</comment>
<keyword evidence="6 14" id="KW-0460">Magnesium</keyword>
<evidence type="ECO:0000256" key="2">
    <source>
        <dbReference type="ARBA" id="ARBA00010501"/>
    </source>
</evidence>
<evidence type="ECO:0000313" key="17">
    <source>
        <dbReference type="Ensembl" id="ENSCCRP00020028864.1"/>
    </source>
</evidence>
<feature type="region of interest" description="Disordered" evidence="16">
    <location>
        <begin position="1"/>
        <end position="84"/>
    </location>
</feature>
<organism evidence="17 18">
    <name type="scientific">Cyprinus carpio</name>
    <name type="common">Common carp</name>
    <dbReference type="NCBI Taxonomy" id="7962"/>
    <lineage>
        <taxon>Eukaryota</taxon>
        <taxon>Metazoa</taxon>
        <taxon>Chordata</taxon>
        <taxon>Craniata</taxon>
        <taxon>Vertebrata</taxon>
        <taxon>Euteleostomi</taxon>
        <taxon>Actinopterygii</taxon>
        <taxon>Neopterygii</taxon>
        <taxon>Teleostei</taxon>
        <taxon>Ostariophysi</taxon>
        <taxon>Cypriniformes</taxon>
        <taxon>Cyprinidae</taxon>
        <taxon>Cyprininae</taxon>
        <taxon>Cyprinus</taxon>
    </lineage>
</organism>
<feature type="binding site" evidence="14">
    <location>
        <position position="350"/>
    </location>
    <ligand>
        <name>Mg(2+)</name>
        <dbReference type="ChEBI" id="CHEBI:18420"/>
    </ligand>
</feature>
<feature type="compositionally biased region" description="Basic and acidic residues" evidence="16">
    <location>
        <begin position="11"/>
        <end position="31"/>
    </location>
</feature>
<dbReference type="InterPro" id="IPR006545">
    <property type="entry name" value="EYA_dom"/>
</dbReference>
<evidence type="ECO:0000256" key="10">
    <source>
        <dbReference type="ARBA" id="ARBA00023163"/>
    </source>
</evidence>
<dbReference type="Pfam" id="PF00702">
    <property type="entry name" value="Hydrolase"/>
    <property type="match status" value="1"/>
</dbReference>
<keyword evidence="7 15" id="KW-0904">Protein phosphatase</keyword>
<evidence type="ECO:0000256" key="15">
    <source>
        <dbReference type="RuleBase" id="RU362036"/>
    </source>
</evidence>
<reference evidence="17" key="1">
    <citation type="submission" date="2025-08" db="UniProtKB">
        <authorList>
            <consortium name="Ensembl"/>
        </authorList>
    </citation>
    <scope>IDENTIFICATION</scope>
</reference>
<feature type="compositionally biased region" description="Polar residues" evidence="16">
    <location>
        <begin position="56"/>
        <end position="84"/>
    </location>
</feature>
<evidence type="ECO:0000256" key="9">
    <source>
        <dbReference type="ARBA" id="ARBA00023159"/>
    </source>
</evidence>
<dbReference type="GO" id="GO:0004725">
    <property type="term" value="F:protein tyrosine phosphatase activity"/>
    <property type="evidence" value="ECO:0007669"/>
    <property type="project" value="UniProtKB-EC"/>
</dbReference>
<dbReference type="EC" id="3.1.3.48" evidence="15"/>
<dbReference type="InterPro" id="IPR042577">
    <property type="entry name" value="EYA_dom_metazoan"/>
</dbReference>
<feature type="binding site" evidence="14">
    <location>
        <position position="348"/>
    </location>
    <ligand>
        <name>Mg(2+)</name>
        <dbReference type="ChEBI" id="CHEBI:18420"/>
    </ligand>
</feature>
<evidence type="ECO:0000256" key="7">
    <source>
        <dbReference type="ARBA" id="ARBA00022912"/>
    </source>
</evidence>
<dbReference type="AlphaFoldDB" id="A0A8C2DNT7"/>
<comment type="catalytic activity">
    <reaction evidence="12 15">
        <text>O-phospho-L-tyrosyl-[protein] + H2O = L-tyrosyl-[protein] + phosphate</text>
        <dbReference type="Rhea" id="RHEA:10684"/>
        <dbReference type="Rhea" id="RHEA-COMP:10136"/>
        <dbReference type="Rhea" id="RHEA-COMP:20101"/>
        <dbReference type="ChEBI" id="CHEBI:15377"/>
        <dbReference type="ChEBI" id="CHEBI:43474"/>
        <dbReference type="ChEBI" id="CHEBI:46858"/>
        <dbReference type="ChEBI" id="CHEBI:61978"/>
        <dbReference type="EC" id="3.1.3.48"/>
    </reaction>
</comment>
<dbReference type="Gene3D" id="3.40.50.12350">
    <property type="match status" value="1"/>
</dbReference>
<evidence type="ECO:0000256" key="13">
    <source>
        <dbReference type="PIRSR" id="PIRSR628472-1"/>
    </source>
</evidence>
<dbReference type="GO" id="GO:0045739">
    <property type="term" value="P:positive regulation of DNA repair"/>
    <property type="evidence" value="ECO:0007669"/>
    <property type="project" value="TreeGrafter"/>
</dbReference>
<dbReference type="SFLD" id="SFLDS00003">
    <property type="entry name" value="Haloacid_Dehalogenase"/>
    <property type="match status" value="1"/>
</dbReference>
<keyword evidence="9" id="KW-0010">Activator</keyword>
<feature type="binding site" evidence="14">
    <location>
        <position position="576"/>
    </location>
    <ligand>
        <name>Mg(2+)</name>
        <dbReference type="ChEBI" id="CHEBI:18420"/>
    </ligand>
</feature>
<protein>
    <recommendedName>
        <fullName evidence="15">Eyes absent homolog</fullName>
        <ecNumber evidence="15">3.1.3.48</ecNumber>
    </recommendedName>
</protein>
<evidence type="ECO:0000256" key="5">
    <source>
        <dbReference type="ARBA" id="ARBA00022801"/>
    </source>
</evidence>
<comment type="similarity">
    <text evidence="2 15">Belongs to the HAD-like hydrolase superfamily. EYA family.</text>
</comment>
<evidence type="ECO:0000256" key="1">
    <source>
        <dbReference type="ARBA" id="ARBA00004123"/>
    </source>
</evidence>
<accession>A0A8C2DNT7</accession>
<dbReference type="SFLD" id="SFLDG01129">
    <property type="entry name" value="C1.5:_HAD__Beta-PGM__Phosphata"/>
    <property type="match status" value="1"/>
</dbReference>
<dbReference type="CDD" id="cd02601">
    <property type="entry name" value="HAD_Eya"/>
    <property type="match status" value="1"/>
</dbReference>
<evidence type="ECO:0000256" key="12">
    <source>
        <dbReference type="ARBA" id="ARBA00051722"/>
    </source>
</evidence>
<dbReference type="InterPro" id="IPR038102">
    <property type="entry name" value="EYA_dom_sf"/>
</dbReference>
<evidence type="ECO:0000256" key="11">
    <source>
        <dbReference type="ARBA" id="ARBA00023242"/>
    </source>
</evidence>
<keyword evidence="3" id="KW-0217">Developmental protein</keyword>
<feature type="compositionally biased region" description="Polar residues" evidence="16">
    <location>
        <begin position="1"/>
        <end position="10"/>
    </location>
</feature>
<feature type="region of interest" description="Disordered" evidence="16">
    <location>
        <begin position="286"/>
        <end position="340"/>
    </location>
</feature>
<evidence type="ECO:0000256" key="4">
    <source>
        <dbReference type="ARBA" id="ARBA00022723"/>
    </source>
</evidence>
<evidence type="ECO:0000256" key="6">
    <source>
        <dbReference type="ARBA" id="ARBA00022842"/>
    </source>
</evidence>
<keyword evidence="11" id="KW-0539">Nucleus</keyword>
<dbReference type="NCBIfam" id="TIGR01658">
    <property type="entry name" value="EYA-cons_domain"/>
    <property type="match status" value="1"/>
</dbReference>
<evidence type="ECO:0000256" key="14">
    <source>
        <dbReference type="PIRSR" id="PIRSR628472-2"/>
    </source>
</evidence>
<dbReference type="GO" id="GO:2001240">
    <property type="term" value="P:negative regulation of extrinsic apoptotic signaling pathway in absence of ligand"/>
    <property type="evidence" value="ECO:0007669"/>
    <property type="project" value="TreeGrafter"/>
</dbReference>
<dbReference type="InterPro" id="IPR028472">
    <property type="entry name" value="EYA"/>
</dbReference>
<feature type="compositionally biased region" description="Polar residues" evidence="16">
    <location>
        <begin position="36"/>
        <end position="49"/>
    </location>
</feature>
<keyword evidence="5 15" id="KW-0378">Hydrolase</keyword>
<sequence>MENTQELNEQSVKKSTTDSHAPDPVDNRALEMQDLTDPQHSVNSGSDSTSKLDKNILSNNITTNGTGVKSEPLNSSEAVSSAGDTGLGTYTGSLISSGFSPRPAHQYSPPLYPSKPYPHILSTPVAPPMSAFTGQSQFTSMQQSTVYTPYSQTTPPYSLSTYDLGVMLPGIKTEGGLTQTQSTLQSGLSYSPGFTTPQPGQTAYSPYQMPAGSGFTTSPGLYTSNNSNHGNFTTQQQEYPTYTTFGQNQYAQYYSTSSYGSYMTSNSSLDGTGSISTYQLQDSTPIMTGQSADLNPGEFEAGQSPSTPIKEMEDRACRGGGAKARGRGRKNNPSPPPDSDLERVFVWDLDETIIVFHSLLTGSYAQKYGKDPPLAVTLGLRMEEMIFNLADTHLFFNDLEECDQVHIDDASSDDNGQDLSTYSFATDGFHAAATSASLCLATGVRGGVDWMRKLAFRYRRVKELYCSYKNNVGGLLGPAKREAWLQLRAEVEALTDSWLTSALKSLSIISSRSNCVNVLVTTTQLIPALAKVLLYSLGSAFPIENIYSATKIGKESCFERIVSRFGTNITYVVIGDGRDEEHAASQHNMPFWRISSHSDLLALHQALEFEYL</sequence>
<dbReference type="GO" id="GO:0046872">
    <property type="term" value="F:metal ion binding"/>
    <property type="evidence" value="ECO:0007669"/>
    <property type="project" value="UniProtKB-KW"/>
</dbReference>
<dbReference type="GO" id="GO:0005634">
    <property type="term" value="C:nucleus"/>
    <property type="evidence" value="ECO:0007669"/>
    <property type="project" value="UniProtKB-SubCell"/>
</dbReference>
<comment type="subcellular location">
    <subcellularLocation>
        <location evidence="1">Nucleus</location>
    </subcellularLocation>
</comment>
<evidence type="ECO:0000256" key="3">
    <source>
        <dbReference type="ARBA" id="ARBA00022473"/>
    </source>
</evidence>
<dbReference type="Ensembl" id="ENSCCRT00020031625.1">
    <property type="protein sequence ID" value="ENSCCRP00020028864.1"/>
    <property type="gene ID" value="ENSCCRG00020012730.1"/>
</dbReference>
<proteinExistence type="inferred from homology"/>
<feature type="active site" description="Nucleophile" evidence="13">
    <location>
        <position position="348"/>
    </location>
</feature>
<dbReference type="Proteomes" id="UP000694701">
    <property type="component" value="Unplaced"/>
</dbReference>
<feature type="active site" description="Proton donor" evidence="13">
    <location>
        <position position="350"/>
    </location>
</feature>
<evidence type="ECO:0000256" key="16">
    <source>
        <dbReference type="SAM" id="MobiDB-lite"/>
    </source>
</evidence>
<evidence type="ECO:0000313" key="18">
    <source>
        <dbReference type="Proteomes" id="UP000694701"/>
    </source>
</evidence>
<keyword evidence="8 15" id="KW-0805">Transcription regulation</keyword>
<name>A0A8C2DNT7_CYPCA</name>
<dbReference type="PANTHER" id="PTHR10190:SF17">
    <property type="entry name" value="EYES ABSENT HOMOLOG 4"/>
    <property type="match status" value="1"/>
</dbReference>